<comment type="caution">
    <text evidence="3">The sequence shown here is derived from an EMBL/GenBank/DDBJ whole genome shotgun (WGS) entry which is preliminary data.</text>
</comment>
<evidence type="ECO:0000256" key="1">
    <source>
        <dbReference type="ARBA" id="ARBA00022729"/>
    </source>
</evidence>
<proteinExistence type="predicted"/>
<dbReference type="RefSeq" id="WP_344933123.1">
    <property type="nucleotide sequence ID" value="NZ_BAAAZR010000001.1"/>
</dbReference>
<gene>
    <name evidence="3" type="ORF">GCM10022226_02550</name>
</gene>
<keyword evidence="2" id="KW-0812">Transmembrane</keyword>
<keyword evidence="4" id="KW-1185">Reference proteome</keyword>
<dbReference type="InterPro" id="IPR029050">
    <property type="entry name" value="Immunoprotect_excell_Ig-like"/>
</dbReference>
<name>A0ABP7HAR3_9ACTN</name>
<evidence type="ECO:0008006" key="5">
    <source>
        <dbReference type="Google" id="ProtNLM"/>
    </source>
</evidence>
<evidence type="ECO:0000313" key="4">
    <source>
        <dbReference type="Proteomes" id="UP001500888"/>
    </source>
</evidence>
<evidence type="ECO:0000313" key="3">
    <source>
        <dbReference type="EMBL" id="GAA3787679.1"/>
    </source>
</evidence>
<keyword evidence="2" id="KW-1133">Transmembrane helix</keyword>
<dbReference type="EMBL" id="BAAAZR010000001">
    <property type="protein sequence ID" value="GAA3787679.1"/>
    <property type="molecule type" value="Genomic_DNA"/>
</dbReference>
<keyword evidence="1" id="KW-0732">Signal</keyword>
<accession>A0ABP7HAR3</accession>
<reference evidence="4" key="1">
    <citation type="journal article" date="2019" name="Int. J. Syst. Evol. Microbiol.">
        <title>The Global Catalogue of Microorganisms (GCM) 10K type strain sequencing project: providing services to taxonomists for standard genome sequencing and annotation.</title>
        <authorList>
            <consortium name="The Broad Institute Genomics Platform"/>
            <consortium name="The Broad Institute Genome Sequencing Center for Infectious Disease"/>
            <person name="Wu L."/>
            <person name="Ma J."/>
        </authorList>
    </citation>
    <scope>NUCLEOTIDE SEQUENCE [LARGE SCALE GENOMIC DNA]</scope>
    <source>
        <strain evidence="4">JCM 16908</strain>
    </source>
</reference>
<sequence>MTTPDPPPGRTESLRGPIRPWILLTAILFALATVLALAWPAGGLREFTPETPHRRLGEPITGHRLAMKPYKVSFLAKDPAPSLGDAKPGRFLAIELEVTNVSHQTATVSDLALNLRLTVSPSGATIDRFRDKVAGFVIRDGRFDRDQLQPGLTERVMIVYTVPVPLPDPTHLTMTVIDKEYVGGFQSDLSEWYDVDDPLAIYDLDVGR</sequence>
<protein>
    <recommendedName>
        <fullName evidence="5">DUF4352 domain-containing protein</fullName>
    </recommendedName>
</protein>
<keyword evidence="2" id="KW-0472">Membrane</keyword>
<dbReference type="Gene3D" id="2.60.40.1240">
    <property type="match status" value="1"/>
</dbReference>
<organism evidence="3 4">
    <name type="scientific">Sphaerisporangium flaviroseum</name>
    <dbReference type="NCBI Taxonomy" id="509199"/>
    <lineage>
        <taxon>Bacteria</taxon>
        <taxon>Bacillati</taxon>
        <taxon>Actinomycetota</taxon>
        <taxon>Actinomycetes</taxon>
        <taxon>Streptosporangiales</taxon>
        <taxon>Streptosporangiaceae</taxon>
        <taxon>Sphaerisporangium</taxon>
    </lineage>
</organism>
<evidence type="ECO:0000256" key="2">
    <source>
        <dbReference type="SAM" id="Phobius"/>
    </source>
</evidence>
<feature type="transmembrane region" description="Helical" evidence="2">
    <location>
        <begin position="20"/>
        <end position="39"/>
    </location>
</feature>
<dbReference type="Proteomes" id="UP001500888">
    <property type="component" value="Unassembled WGS sequence"/>
</dbReference>